<protein>
    <submittedName>
        <fullName evidence="1">Uncharacterized protein</fullName>
    </submittedName>
</protein>
<accession>A0A426ZLI7</accession>
<reference evidence="1 2" key="1">
    <citation type="journal article" date="2014" name="Agronomy (Basel)">
        <title>A Draft Genome Sequence for Ensete ventricosum, the Drought-Tolerant Tree Against Hunger.</title>
        <authorList>
            <person name="Harrison J."/>
            <person name="Moore K.A."/>
            <person name="Paszkiewicz K."/>
            <person name="Jones T."/>
            <person name="Grant M."/>
            <person name="Ambacheew D."/>
            <person name="Muzemil S."/>
            <person name="Studholme D.J."/>
        </authorList>
    </citation>
    <scope>NUCLEOTIDE SEQUENCE [LARGE SCALE GENOMIC DNA]</scope>
</reference>
<dbReference type="EMBL" id="AMZH03006032">
    <property type="protein sequence ID" value="RRT64848.1"/>
    <property type="molecule type" value="Genomic_DNA"/>
</dbReference>
<comment type="caution">
    <text evidence="1">The sequence shown here is derived from an EMBL/GenBank/DDBJ whole genome shotgun (WGS) entry which is preliminary data.</text>
</comment>
<evidence type="ECO:0000313" key="2">
    <source>
        <dbReference type="Proteomes" id="UP000287651"/>
    </source>
</evidence>
<organism evidence="1 2">
    <name type="scientific">Ensete ventricosum</name>
    <name type="common">Abyssinian banana</name>
    <name type="synonym">Musa ensete</name>
    <dbReference type="NCBI Taxonomy" id="4639"/>
    <lineage>
        <taxon>Eukaryota</taxon>
        <taxon>Viridiplantae</taxon>
        <taxon>Streptophyta</taxon>
        <taxon>Embryophyta</taxon>
        <taxon>Tracheophyta</taxon>
        <taxon>Spermatophyta</taxon>
        <taxon>Magnoliopsida</taxon>
        <taxon>Liliopsida</taxon>
        <taxon>Zingiberales</taxon>
        <taxon>Musaceae</taxon>
        <taxon>Ensete</taxon>
    </lineage>
</organism>
<dbReference type="Proteomes" id="UP000287651">
    <property type="component" value="Unassembled WGS sequence"/>
</dbReference>
<name>A0A426ZLI7_ENSVE</name>
<proteinExistence type="predicted"/>
<dbReference type="AlphaFoldDB" id="A0A426ZLI7"/>
<gene>
    <name evidence="1" type="ORF">B296_00011896</name>
</gene>
<sequence length="171" mass="19713">MFVSLQLLTVTTFACHDRRCTSLHNQCYNQCFSRKRLPMTSVCHDLAARDHISCMSLLFFLFLLWRFLFLPPPPSLPLILFSSSSKHWYLSIYHVVYQPRFAIPVHTDVSRFGRYGTGGLHTGKPSDRYVPPISGGTGRYGKPWNQLPTSIYQSGHELVHYPSDFEWSNLV</sequence>
<evidence type="ECO:0000313" key="1">
    <source>
        <dbReference type="EMBL" id="RRT64848.1"/>
    </source>
</evidence>